<evidence type="ECO:0000256" key="3">
    <source>
        <dbReference type="ARBA" id="ARBA00022485"/>
    </source>
</evidence>
<dbReference type="Gene3D" id="2.40.40.20">
    <property type="match status" value="1"/>
</dbReference>
<dbReference type="eggNOG" id="COG0243">
    <property type="taxonomic scope" value="Bacteria"/>
</dbReference>
<dbReference type="InterPro" id="IPR006657">
    <property type="entry name" value="MoPterin_dinucl-bd_dom"/>
</dbReference>
<dbReference type="InterPro" id="IPR006963">
    <property type="entry name" value="Mopterin_OxRdtase_4Fe-4S_dom"/>
</dbReference>
<dbReference type="AlphaFoldDB" id="F0JF85"/>
<dbReference type="InterPro" id="IPR009010">
    <property type="entry name" value="Asp_de-COase-like_dom_sf"/>
</dbReference>
<keyword evidence="4" id="KW-0500">Molybdenum</keyword>
<keyword evidence="5" id="KW-0479">Metal-binding</keyword>
<dbReference type="Proteomes" id="UP000007845">
    <property type="component" value="Chromosome"/>
</dbReference>
<dbReference type="GO" id="GO:0051539">
    <property type="term" value="F:4 iron, 4 sulfur cluster binding"/>
    <property type="evidence" value="ECO:0007669"/>
    <property type="project" value="UniProtKB-KW"/>
</dbReference>
<name>F0JF85_9BACT</name>
<evidence type="ECO:0000256" key="5">
    <source>
        <dbReference type="ARBA" id="ARBA00022723"/>
    </source>
</evidence>
<dbReference type="GO" id="GO:0016491">
    <property type="term" value="F:oxidoreductase activity"/>
    <property type="evidence" value="ECO:0007669"/>
    <property type="project" value="UniProtKB-KW"/>
</dbReference>
<dbReference type="SUPFAM" id="SSF53706">
    <property type="entry name" value="Formate dehydrogenase/DMSO reductase, domains 1-3"/>
    <property type="match status" value="1"/>
</dbReference>
<dbReference type="GO" id="GO:0046872">
    <property type="term" value="F:metal ion binding"/>
    <property type="evidence" value="ECO:0007669"/>
    <property type="project" value="UniProtKB-KW"/>
</dbReference>
<dbReference type="RefSeq" id="WP_014321069.1">
    <property type="nucleotide sequence ID" value="NC_016803.1"/>
</dbReference>
<dbReference type="Pfam" id="PF04879">
    <property type="entry name" value="Molybdop_Fe4S4"/>
    <property type="match status" value="1"/>
</dbReference>
<evidence type="ECO:0000313" key="12">
    <source>
        <dbReference type="Proteomes" id="UP000007845"/>
    </source>
</evidence>
<dbReference type="KEGG" id="ddn:DND132_0424"/>
<evidence type="ECO:0000313" key="11">
    <source>
        <dbReference type="EMBL" id="EGB13641.1"/>
    </source>
</evidence>
<dbReference type="Gene3D" id="3.40.50.740">
    <property type="match status" value="1"/>
</dbReference>
<dbReference type="PANTHER" id="PTHR43742:SF9">
    <property type="entry name" value="TETRATHIONATE REDUCTASE SUBUNIT A"/>
    <property type="match status" value="1"/>
</dbReference>
<keyword evidence="12" id="KW-1185">Reference proteome</keyword>
<evidence type="ECO:0000259" key="10">
    <source>
        <dbReference type="SMART" id="SM00926"/>
    </source>
</evidence>
<accession>F0JF85</accession>
<evidence type="ECO:0000256" key="4">
    <source>
        <dbReference type="ARBA" id="ARBA00022505"/>
    </source>
</evidence>
<comment type="cofactor">
    <cofactor evidence="1">
        <name>Mo-bis(molybdopterin guanine dinucleotide)</name>
        <dbReference type="ChEBI" id="CHEBI:60539"/>
    </cofactor>
</comment>
<evidence type="ECO:0000256" key="2">
    <source>
        <dbReference type="ARBA" id="ARBA00010312"/>
    </source>
</evidence>
<keyword evidence="9" id="KW-0411">Iron-sulfur</keyword>
<evidence type="ECO:0000256" key="9">
    <source>
        <dbReference type="ARBA" id="ARBA00023014"/>
    </source>
</evidence>
<dbReference type="SMR" id="F0JF85"/>
<evidence type="ECO:0000256" key="1">
    <source>
        <dbReference type="ARBA" id="ARBA00001942"/>
    </source>
</evidence>
<dbReference type="HOGENOM" id="CLU_000422_13_3_7"/>
<dbReference type="STRING" id="641491.DND132_0424"/>
<evidence type="ECO:0000256" key="8">
    <source>
        <dbReference type="ARBA" id="ARBA00023004"/>
    </source>
</evidence>
<dbReference type="Gene3D" id="3.40.228.10">
    <property type="entry name" value="Dimethylsulfoxide Reductase, domain 2"/>
    <property type="match status" value="1"/>
</dbReference>
<evidence type="ECO:0000256" key="6">
    <source>
        <dbReference type="ARBA" id="ARBA00022729"/>
    </source>
</evidence>
<dbReference type="InterPro" id="IPR050612">
    <property type="entry name" value="Prok_Mopterin_Oxidored"/>
</dbReference>
<dbReference type="SMART" id="SM00926">
    <property type="entry name" value="Molybdop_Fe4S4"/>
    <property type="match status" value="1"/>
</dbReference>
<dbReference type="Pfam" id="PF01568">
    <property type="entry name" value="Molydop_binding"/>
    <property type="match status" value="1"/>
</dbReference>
<dbReference type="Pfam" id="PF00384">
    <property type="entry name" value="Molybdopterin"/>
    <property type="match status" value="1"/>
</dbReference>
<dbReference type="Gene3D" id="2.20.25.90">
    <property type="entry name" value="ADC-like domains"/>
    <property type="match status" value="1"/>
</dbReference>
<dbReference type="SUPFAM" id="SSF50692">
    <property type="entry name" value="ADC-like"/>
    <property type="match status" value="1"/>
</dbReference>
<protein>
    <submittedName>
        <fullName evidence="11">Molybdopterin oxidoreductase</fullName>
    </submittedName>
</protein>
<reference evidence="11 12" key="1">
    <citation type="journal article" date="2011" name="J. Bacteriol.">
        <title>Genome sequence of the mercury-methylating strain Desulfovibrio desulfuricans ND132.</title>
        <authorList>
            <person name="Brown S.D."/>
            <person name="Gilmour C.C."/>
            <person name="Kucken A.M."/>
            <person name="Wall J.D."/>
            <person name="Elias D.A."/>
            <person name="Brandt C.C."/>
            <person name="Podar M."/>
            <person name="Chertkov O."/>
            <person name="Held B."/>
            <person name="Bruce D.C."/>
            <person name="Detter J.C."/>
            <person name="Tapia R."/>
            <person name="Han C.S."/>
            <person name="Goodwin L.A."/>
            <person name="Cheng J.F."/>
            <person name="Pitluck S."/>
            <person name="Woyke T."/>
            <person name="Mikhailova N."/>
            <person name="Ivanova N.N."/>
            <person name="Han J."/>
            <person name="Lucas S."/>
            <person name="Lapidus A.L."/>
            <person name="Land M.L."/>
            <person name="Hauser L.J."/>
            <person name="Palumbo A.V."/>
        </authorList>
    </citation>
    <scope>NUCLEOTIDE SEQUENCE [LARGE SCALE GENOMIC DNA]</scope>
    <source>
        <strain evidence="11 12">ND132</strain>
    </source>
</reference>
<evidence type="ECO:0000256" key="7">
    <source>
        <dbReference type="ARBA" id="ARBA00023002"/>
    </source>
</evidence>
<keyword evidence="6" id="KW-0732">Signal</keyword>
<keyword evidence="3" id="KW-0004">4Fe-4S</keyword>
<dbReference type="GO" id="GO:0043546">
    <property type="term" value="F:molybdopterin cofactor binding"/>
    <property type="evidence" value="ECO:0007669"/>
    <property type="project" value="InterPro"/>
</dbReference>
<organism evidence="11 12">
    <name type="scientific">Pseudodesulfovibrio mercurii</name>
    <dbReference type="NCBI Taxonomy" id="641491"/>
    <lineage>
        <taxon>Bacteria</taxon>
        <taxon>Pseudomonadati</taxon>
        <taxon>Thermodesulfobacteriota</taxon>
        <taxon>Desulfovibrionia</taxon>
        <taxon>Desulfovibrionales</taxon>
        <taxon>Desulfovibrionaceae</taxon>
    </lineage>
</organism>
<dbReference type="OrthoDB" id="9810782at2"/>
<dbReference type="EMBL" id="CP003220">
    <property type="protein sequence ID" value="EGB13641.1"/>
    <property type="molecule type" value="Genomic_DNA"/>
</dbReference>
<dbReference type="InterPro" id="IPR006655">
    <property type="entry name" value="Mopterin_OxRdtase_prok_CS"/>
</dbReference>
<gene>
    <name evidence="11" type="ORF">DND132_0424</name>
</gene>
<feature type="domain" description="4Fe-4S Mo/W bis-MGD-type" evidence="10">
    <location>
        <begin position="4"/>
        <end position="55"/>
    </location>
</feature>
<dbReference type="PROSITE" id="PS00932">
    <property type="entry name" value="MOLYBDOPTERIN_PROK_3"/>
    <property type="match status" value="1"/>
</dbReference>
<dbReference type="PANTHER" id="PTHR43742">
    <property type="entry name" value="TRIMETHYLAMINE-N-OXIDE REDUCTASE"/>
    <property type="match status" value="1"/>
</dbReference>
<keyword evidence="8" id="KW-0408">Iron</keyword>
<comment type="similarity">
    <text evidence="2">Belongs to the prokaryotic molybdopterin-containing oxidoreductase family.</text>
</comment>
<sequence>MVQDGWHPTVCYQCKAECAILAKIRDGRVTEVKGNPKFGGKACVKGMAGVTLQYAKDRLTMPLKRVGERGEGKFEEISWDEAFDIMEAKLRSLYDRGEAHKLTYSFFPHSLTDPKWHFLNAYGGYINTGLPHCDSGKIVSEIKCWGGIPNHHIPPAWFTMPKDGIILLVGRHAFGCLDDACVPRDIMEAMDRGAKLVVVDPIFSPDAAKADWWIPIRPSGDTALFLGMINHIIENDLYDRKFVEEWVREGDFEKVKAHVKDMTPEAMSKICDVPAEDIRRLATMCAQAPAVGVDGFKSIMLGQALDFGHAWSIFLAITGNLDNPGGQPIPQLTPMSPVEPLPPGPAPLQEKGFHRTGPNSEAFRNYSFILEPTWYEAQAIKDGSLKILLVTEANPALTEMGNREWQKAVCMKDENGEYLLEFLLNTDIMLSETSKYADLVLPDQTHFERYELLYMPWWYNFGHGVLLRQPLVEAPGEAMHSNLVFIELGRRLFPEYFQFKDDVEYYDIQLKGLGLSVDKLKAMGGRWSPGTIGFRKYENGGFNTPSGKVQLYWDDLEERGQQLPRPILAPEYDAHEKDYPFIMISYRRIHINGTGPWSCNNAQLRDPMSGQETNPAILNPAAAARLGIKDGDVVTIASETGELTMPVMLTEHIRPDCVGVMHGFGATVGRVAAGCGYCDNELIPDAGSHLEWQDLVGGEAHVSTRVRISK</sequence>
<keyword evidence="7" id="KW-0560">Oxidoreductase</keyword>
<proteinExistence type="inferred from homology"/>
<dbReference type="InterPro" id="IPR006656">
    <property type="entry name" value="Mopterin_OxRdtase"/>
</dbReference>